<feature type="transmembrane region" description="Helical" evidence="1">
    <location>
        <begin position="64"/>
        <end position="84"/>
    </location>
</feature>
<dbReference type="InterPro" id="IPR021354">
    <property type="entry name" value="DUF2975"/>
</dbReference>
<dbReference type="RefSeq" id="WP_115302746.1">
    <property type="nucleotide sequence ID" value="NZ_CAAAHO010000004.1"/>
</dbReference>
<dbReference type="AlphaFoldDB" id="A0A378I9I5"/>
<gene>
    <name evidence="2" type="ORF">NCTC13315_01579</name>
</gene>
<evidence type="ECO:0000256" key="1">
    <source>
        <dbReference type="SAM" id="Phobius"/>
    </source>
</evidence>
<dbReference type="OrthoDB" id="8479187at2"/>
<dbReference type="Proteomes" id="UP000254968">
    <property type="component" value="Unassembled WGS sequence"/>
</dbReference>
<accession>A0A378I9I5</accession>
<evidence type="ECO:0000313" key="2">
    <source>
        <dbReference type="EMBL" id="STX29044.1"/>
    </source>
</evidence>
<protein>
    <submittedName>
        <fullName evidence="2">Protein of uncharacterized function (DUF2975)</fullName>
    </submittedName>
</protein>
<keyword evidence="1" id="KW-0472">Membrane</keyword>
<proteinExistence type="predicted"/>
<feature type="transmembrane region" description="Helical" evidence="1">
    <location>
        <begin position="104"/>
        <end position="122"/>
    </location>
</feature>
<feature type="transmembrane region" description="Helical" evidence="1">
    <location>
        <begin position="12"/>
        <end position="31"/>
    </location>
</feature>
<dbReference type="EMBL" id="UGNV01000001">
    <property type="protein sequence ID" value="STX29044.1"/>
    <property type="molecule type" value="Genomic_DNA"/>
</dbReference>
<name>A0A378I9I5_9GAMM</name>
<organism evidence="2 3">
    <name type="scientific">Legionella beliardensis</name>
    <dbReference type="NCBI Taxonomy" id="91822"/>
    <lineage>
        <taxon>Bacteria</taxon>
        <taxon>Pseudomonadati</taxon>
        <taxon>Pseudomonadota</taxon>
        <taxon>Gammaproteobacteria</taxon>
        <taxon>Legionellales</taxon>
        <taxon>Legionellaceae</taxon>
        <taxon>Legionella</taxon>
    </lineage>
</organism>
<reference evidence="2 3" key="1">
    <citation type="submission" date="2018-06" db="EMBL/GenBank/DDBJ databases">
        <authorList>
            <consortium name="Pathogen Informatics"/>
            <person name="Doyle S."/>
        </authorList>
    </citation>
    <scope>NUCLEOTIDE SEQUENCE [LARGE SCALE GENOMIC DNA]</scope>
    <source>
        <strain evidence="2 3">NCTC13315</strain>
    </source>
</reference>
<sequence>MKKIQTVSRILSLFFRVLCWVMPMVTSYLILFHLSGLLEWGAFALIIPAVHVQDTVHFSFLHRLMILAVQLLPLSITVSICYKLANLFKLYEKGELFAESTIKLIRSISIYMILGEVIQLIYQPLITASLTFNNPPGQRIASITLGSTNVSTLITACIILVASWIIKEANQLKVEAQLTI</sequence>
<dbReference type="Pfam" id="PF11188">
    <property type="entry name" value="DUF2975"/>
    <property type="match status" value="1"/>
</dbReference>
<keyword evidence="1" id="KW-0812">Transmembrane</keyword>
<keyword evidence="1" id="KW-1133">Transmembrane helix</keyword>
<keyword evidence="3" id="KW-1185">Reference proteome</keyword>
<feature type="transmembrane region" description="Helical" evidence="1">
    <location>
        <begin position="142"/>
        <end position="166"/>
    </location>
</feature>
<evidence type="ECO:0000313" key="3">
    <source>
        <dbReference type="Proteomes" id="UP000254968"/>
    </source>
</evidence>